<feature type="domain" description="HMA" evidence="2">
    <location>
        <begin position="2"/>
        <end position="66"/>
    </location>
</feature>
<evidence type="ECO:0000313" key="3">
    <source>
        <dbReference type="EMBL" id="MBO8456854.1"/>
    </source>
</evidence>
<dbReference type="Proteomes" id="UP000823638">
    <property type="component" value="Unassembled WGS sequence"/>
</dbReference>
<dbReference type="InterPro" id="IPR006121">
    <property type="entry name" value="HMA_dom"/>
</dbReference>
<organism evidence="3 4">
    <name type="scientific">Candidatus Gallitreponema excrementavium</name>
    <dbReference type="NCBI Taxonomy" id="2840840"/>
    <lineage>
        <taxon>Bacteria</taxon>
        <taxon>Pseudomonadati</taxon>
        <taxon>Spirochaetota</taxon>
        <taxon>Spirochaetia</taxon>
        <taxon>Spirochaetales</taxon>
        <taxon>Candidatus Gallitreponema</taxon>
    </lineage>
</organism>
<dbReference type="PROSITE" id="PS50846">
    <property type="entry name" value="HMA_2"/>
    <property type="match status" value="1"/>
</dbReference>
<dbReference type="SUPFAM" id="SSF55008">
    <property type="entry name" value="HMA, heavy metal-associated domain"/>
    <property type="match status" value="1"/>
</dbReference>
<dbReference type="EMBL" id="JADIMM010000021">
    <property type="protein sequence ID" value="MBO8456854.1"/>
    <property type="molecule type" value="Genomic_DNA"/>
</dbReference>
<name>A0A9D9HMS4_9SPIR</name>
<comment type="caution">
    <text evidence="3">The sequence shown here is derived from an EMBL/GenBank/DDBJ whole genome shotgun (WGS) entry which is preliminary data.</text>
</comment>
<dbReference type="Pfam" id="PF00403">
    <property type="entry name" value="HMA"/>
    <property type="match status" value="1"/>
</dbReference>
<protein>
    <submittedName>
        <fullName evidence="3">Heavy-metal-associated domain-containing protein</fullName>
    </submittedName>
</protein>
<reference evidence="3" key="1">
    <citation type="submission" date="2020-10" db="EMBL/GenBank/DDBJ databases">
        <authorList>
            <person name="Gilroy R."/>
        </authorList>
    </citation>
    <scope>NUCLEOTIDE SEQUENCE</scope>
    <source>
        <strain evidence="3">10532</strain>
    </source>
</reference>
<proteinExistence type="predicted"/>
<evidence type="ECO:0000259" key="2">
    <source>
        <dbReference type="PROSITE" id="PS50846"/>
    </source>
</evidence>
<sequence length="71" mass="7671">MKTLILGIEGMRCNNCKKNVENAVNSIPGVSGTVSLEEKNCRIETEGDVDIQTVKSEIESLGFDVISVKEG</sequence>
<accession>A0A9D9HMS4</accession>
<dbReference type="CDD" id="cd00371">
    <property type="entry name" value="HMA"/>
    <property type="match status" value="1"/>
</dbReference>
<reference evidence="3" key="2">
    <citation type="journal article" date="2021" name="PeerJ">
        <title>Extensive microbial diversity within the chicken gut microbiome revealed by metagenomics and culture.</title>
        <authorList>
            <person name="Gilroy R."/>
            <person name="Ravi A."/>
            <person name="Getino M."/>
            <person name="Pursley I."/>
            <person name="Horton D.L."/>
            <person name="Alikhan N.F."/>
            <person name="Baker D."/>
            <person name="Gharbi K."/>
            <person name="Hall N."/>
            <person name="Watson M."/>
            <person name="Adriaenssens E.M."/>
            <person name="Foster-Nyarko E."/>
            <person name="Jarju S."/>
            <person name="Secka A."/>
            <person name="Antonio M."/>
            <person name="Oren A."/>
            <person name="Chaudhuri R.R."/>
            <person name="La Ragione R."/>
            <person name="Hildebrand F."/>
            <person name="Pallen M.J."/>
        </authorList>
    </citation>
    <scope>NUCLEOTIDE SEQUENCE</scope>
    <source>
        <strain evidence="3">10532</strain>
    </source>
</reference>
<dbReference type="InterPro" id="IPR017969">
    <property type="entry name" value="Heavy-metal-associated_CS"/>
</dbReference>
<evidence type="ECO:0000313" key="4">
    <source>
        <dbReference type="Proteomes" id="UP000823638"/>
    </source>
</evidence>
<dbReference type="GO" id="GO:0046872">
    <property type="term" value="F:metal ion binding"/>
    <property type="evidence" value="ECO:0007669"/>
    <property type="project" value="UniProtKB-KW"/>
</dbReference>
<keyword evidence="1" id="KW-0479">Metal-binding</keyword>
<dbReference type="PROSITE" id="PS01047">
    <property type="entry name" value="HMA_1"/>
    <property type="match status" value="1"/>
</dbReference>
<gene>
    <name evidence="3" type="ORF">IAA81_01345</name>
</gene>
<dbReference type="Gene3D" id="3.30.70.100">
    <property type="match status" value="1"/>
</dbReference>
<dbReference type="AlphaFoldDB" id="A0A9D9HMS4"/>
<dbReference type="InterPro" id="IPR036163">
    <property type="entry name" value="HMA_dom_sf"/>
</dbReference>
<evidence type="ECO:0000256" key="1">
    <source>
        <dbReference type="ARBA" id="ARBA00022723"/>
    </source>
</evidence>